<organism evidence="1 2">
    <name type="scientific">Microvenator marinus</name>
    <dbReference type="NCBI Taxonomy" id="2600177"/>
    <lineage>
        <taxon>Bacteria</taxon>
        <taxon>Deltaproteobacteria</taxon>
        <taxon>Bradymonadales</taxon>
        <taxon>Microvenatoraceae</taxon>
        <taxon>Microvenator</taxon>
    </lineage>
</organism>
<dbReference type="RefSeq" id="WP_146963172.1">
    <property type="nucleotide sequence ID" value="NZ_CP042467.1"/>
</dbReference>
<dbReference type="KEGG" id="bbae:FRD01_22405"/>
<keyword evidence="2" id="KW-1185">Reference proteome</keyword>
<protein>
    <recommendedName>
        <fullName evidence="3">WD40 repeat domain-containing protein</fullName>
    </recommendedName>
</protein>
<accession>A0A5B8XXM1</accession>
<dbReference type="PROSITE" id="PS51257">
    <property type="entry name" value="PROKAR_LIPOPROTEIN"/>
    <property type="match status" value="1"/>
</dbReference>
<dbReference type="AlphaFoldDB" id="A0A5B8XXM1"/>
<dbReference type="Proteomes" id="UP000321595">
    <property type="component" value="Chromosome"/>
</dbReference>
<dbReference type="EMBL" id="CP042467">
    <property type="protein sequence ID" value="QED29937.1"/>
    <property type="molecule type" value="Genomic_DNA"/>
</dbReference>
<gene>
    <name evidence="1" type="ORF">FRD01_22405</name>
</gene>
<proteinExistence type="predicted"/>
<sequence length="333" mass="38003">MRNRLVNLTFLLGALGLSCRGETPHPVALYVLPADESIVFFQKEDREPHRYQRVTSQKTETLDWQLNVGSQPKFYRLNDGRNLMCGHLMGGTGHSCWYLGQGTPREIPESEFKKWLGSDYLGLGPNGEWWSSDEDSLGFSLSHNEPLGVIRNLPVEGSFGHVDYNPVLDRFALMTYDSRLQISIVTREQTLVDRFALGPRSDRMGLDTIYEGGHDLLWSPNGKTLAVRYDGEIWVWQDGMKRRLTEHVFEPPLLPWQTADASTSRPELIDILAFSPDSQHLLVRSTRYSGRKYVNFFVGHKPDYEAFAIHVESGEWRRLPVSGSSAIWFKGQL</sequence>
<name>A0A5B8XXM1_9DELT</name>
<evidence type="ECO:0000313" key="1">
    <source>
        <dbReference type="EMBL" id="QED29937.1"/>
    </source>
</evidence>
<evidence type="ECO:0008006" key="3">
    <source>
        <dbReference type="Google" id="ProtNLM"/>
    </source>
</evidence>
<evidence type="ECO:0000313" key="2">
    <source>
        <dbReference type="Proteomes" id="UP000321595"/>
    </source>
</evidence>
<dbReference type="SUPFAM" id="SSF82171">
    <property type="entry name" value="DPP6 N-terminal domain-like"/>
    <property type="match status" value="1"/>
</dbReference>
<reference evidence="1 2" key="1">
    <citation type="submission" date="2019-08" db="EMBL/GenBank/DDBJ databases">
        <authorList>
            <person name="Liang Q."/>
        </authorList>
    </citation>
    <scope>NUCLEOTIDE SEQUENCE [LARGE SCALE GENOMIC DNA]</scope>
    <source>
        <strain evidence="1 2">V1718</strain>
    </source>
</reference>
<dbReference type="OrthoDB" id="434800at2"/>